<evidence type="ECO:0000256" key="6">
    <source>
        <dbReference type="SAM" id="MobiDB-lite"/>
    </source>
</evidence>
<dbReference type="GO" id="GO:0008270">
    <property type="term" value="F:zinc ion binding"/>
    <property type="evidence" value="ECO:0007669"/>
    <property type="project" value="InterPro"/>
</dbReference>
<dbReference type="KEGG" id="emc:129329689"/>
<dbReference type="FunFam" id="2.10.110.10:FF:000005">
    <property type="entry name" value="Testin isoform 1"/>
    <property type="match status" value="1"/>
</dbReference>
<dbReference type="Gene3D" id="2.10.110.10">
    <property type="entry name" value="Cysteine Rich Protein"/>
    <property type="match status" value="3"/>
</dbReference>
<dbReference type="InterPro" id="IPR010442">
    <property type="entry name" value="PET_domain"/>
</dbReference>
<feature type="region of interest" description="Disordered" evidence="6">
    <location>
        <begin position="348"/>
        <end position="378"/>
    </location>
</feature>
<evidence type="ECO:0000256" key="2">
    <source>
        <dbReference type="ARBA" id="ARBA00022737"/>
    </source>
</evidence>
<dbReference type="PANTHER" id="PTHR24211">
    <property type="entry name" value="LIM DOMAIN-CONTAINING PROTEIN"/>
    <property type="match status" value="1"/>
</dbReference>
<keyword evidence="2" id="KW-0677">Repeat</keyword>
<gene>
    <name evidence="10" type="primary">PRICKLE4</name>
</gene>
<protein>
    <submittedName>
        <fullName evidence="10">Prickle-like protein 4</fullName>
    </submittedName>
</protein>
<feature type="compositionally biased region" description="Low complexity" evidence="6">
    <location>
        <begin position="348"/>
        <end position="365"/>
    </location>
</feature>
<evidence type="ECO:0000259" key="7">
    <source>
        <dbReference type="PROSITE" id="PS50023"/>
    </source>
</evidence>
<dbReference type="InterPro" id="IPR047120">
    <property type="entry name" value="Pk/Esn/Tes"/>
</dbReference>
<feature type="compositionally biased region" description="Polar residues" evidence="6">
    <location>
        <begin position="366"/>
        <end position="378"/>
    </location>
</feature>
<dbReference type="PROSITE" id="PS51303">
    <property type="entry name" value="PET"/>
    <property type="match status" value="1"/>
</dbReference>
<dbReference type="AlphaFoldDB" id="A0AA97JDC6"/>
<sequence length="584" mass="63222">MNVASQEGTGPGESGGGGGRGSISFLRMSLPSPTWSQRKTPCTGTPAALLPASSSDSDSGCALEDYIGLATEIPPAEVSIHFGSQSFNAVPATIQNQLHIKVLLQQLPPQDCDEKYCPSIGEEEKEQLRTFAARRRQESLGQGVTCQVSSTAHGCFCKKCGKKMSTGDQGVLAPKLGEYCCWHLACFVCHTCCQPLVDLIYFHQDEKIYCGRHHAEFFRPRCASCDQLIFTSECMEAEGLCWHEEHFCCLECDLPLGARRYVMKGGQPYCCACFESLYADVCQACGEIIGVDSEQATLQGQHWHAKGSCFCCSLCQKALLGQLISTRHGLLFCSEACSLEKEAVLSSTGSDSSDSAFISAPSPDSTPTSRARNSSPSCSCAAARTNSDACEQTAKEVTERLHASGNSSFHLPEFSSQEEEVVFRNRSASCHHGELEPSADSPQDRITSPHPLEAEQSSLSVRENQIQGDTLPQVSWQQVGHHHSRLCPSTDSDASVLIMDFPERLHEAGAGKLEPVPEQDGTWCPSCSSSSDSDSEPEGFFFGTPIPKPGARHLTLHKTEQQTLGKGERQTARARASSKHCSIS</sequence>
<organism evidence="9 10">
    <name type="scientific">Eublepharis macularius</name>
    <name type="common">Leopard gecko</name>
    <name type="synonym">Cyrtodactylus macularius</name>
    <dbReference type="NCBI Taxonomy" id="481883"/>
    <lineage>
        <taxon>Eukaryota</taxon>
        <taxon>Metazoa</taxon>
        <taxon>Chordata</taxon>
        <taxon>Craniata</taxon>
        <taxon>Vertebrata</taxon>
        <taxon>Euteleostomi</taxon>
        <taxon>Lepidosauria</taxon>
        <taxon>Squamata</taxon>
        <taxon>Bifurcata</taxon>
        <taxon>Gekkota</taxon>
        <taxon>Eublepharidae</taxon>
        <taxon>Eublepharinae</taxon>
        <taxon>Eublepharis</taxon>
    </lineage>
</organism>
<keyword evidence="9" id="KW-1185">Reference proteome</keyword>
<dbReference type="CDD" id="cd09340">
    <property type="entry name" value="LIM1_Testin_like"/>
    <property type="match status" value="1"/>
</dbReference>
<dbReference type="Proteomes" id="UP001190640">
    <property type="component" value="Chromosome 5"/>
</dbReference>
<dbReference type="PROSITE" id="PS50023">
    <property type="entry name" value="LIM_DOMAIN_2"/>
    <property type="match status" value="2"/>
</dbReference>
<keyword evidence="3 5" id="KW-0862">Zinc</keyword>
<evidence type="ECO:0000313" key="10">
    <source>
        <dbReference type="RefSeq" id="XP_054835211.1"/>
    </source>
</evidence>
<dbReference type="GeneID" id="129329689"/>
<dbReference type="PANTHER" id="PTHR24211:SF35">
    <property type="entry name" value="PRICKLE-LIKE PROTEIN 4"/>
    <property type="match status" value="1"/>
</dbReference>
<dbReference type="InterPro" id="IPR001781">
    <property type="entry name" value="Znf_LIM"/>
</dbReference>
<feature type="domain" description="PET" evidence="8">
    <location>
        <begin position="47"/>
        <end position="153"/>
    </location>
</feature>
<dbReference type="SMART" id="SM00132">
    <property type="entry name" value="LIM"/>
    <property type="match status" value="3"/>
</dbReference>
<feature type="domain" description="LIM zinc-binding" evidence="7">
    <location>
        <begin position="220"/>
        <end position="280"/>
    </location>
</feature>
<dbReference type="Pfam" id="PF06297">
    <property type="entry name" value="PET"/>
    <property type="match status" value="1"/>
</dbReference>
<evidence type="ECO:0000313" key="9">
    <source>
        <dbReference type="Proteomes" id="UP001190640"/>
    </source>
</evidence>
<dbReference type="SUPFAM" id="SSF57716">
    <property type="entry name" value="Glucocorticoid receptor-like (DNA-binding domain)"/>
    <property type="match status" value="2"/>
</dbReference>
<evidence type="ECO:0000259" key="8">
    <source>
        <dbReference type="PROSITE" id="PS51303"/>
    </source>
</evidence>
<evidence type="ECO:0000256" key="3">
    <source>
        <dbReference type="ARBA" id="ARBA00022833"/>
    </source>
</evidence>
<proteinExistence type="predicted"/>
<keyword evidence="1 5" id="KW-0479">Metal-binding</keyword>
<dbReference type="Pfam" id="PF00412">
    <property type="entry name" value="LIM"/>
    <property type="match status" value="3"/>
</dbReference>
<evidence type="ECO:0000256" key="1">
    <source>
        <dbReference type="ARBA" id="ARBA00022723"/>
    </source>
</evidence>
<feature type="region of interest" description="Disordered" evidence="6">
    <location>
        <begin position="1"/>
        <end position="27"/>
    </location>
</feature>
<feature type="domain" description="LIM zinc-binding" evidence="7">
    <location>
        <begin position="155"/>
        <end position="219"/>
    </location>
</feature>
<name>A0AA97JDC6_EUBMA</name>
<keyword evidence="4 5" id="KW-0440">LIM domain</keyword>
<feature type="region of interest" description="Disordered" evidence="6">
    <location>
        <begin position="513"/>
        <end position="584"/>
    </location>
</feature>
<feature type="compositionally biased region" description="Gly residues" evidence="6">
    <location>
        <begin position="9"/>
        <end position="21"/>
    </location>
</feature>
<evidence type="ECO:0000256" key="4">
    <source>
        <dbReference type="ARBA" id="ARBA00023038"/>
    </source>
</evidence>
<dbReference type="PROSITE" id="PS00478">
    <property type="entry name" value="LIM_DOMAIN_1"/>
    <property type="match status" value="1"/>
</dbReference>
<reference evidence="10" key="1">
    <citation type="submission" date="2025-08" db="UniProtKB">
        <authorList>
            <consortium name="RefSeq"/>
        </authorList>
    </citation>
    <scope>IDENTIFICATION</scope>
    <source>
        <tissue evidence="10">Blood</tissue>
    </source>
</reference>
<feature type="region of interest" description="Disordered" evidence="6">
    <location>
        <begin position="428"/>
        <end position="463"/>
    </location>
</feature>
<accession>A0AA97JDC6</accession>
<dbReference type="CTD" id="29964"/>
<dbReference type="RefSeq" id="XP_054835211.1">
    <property type="nucleotide sequence ID" value="XM_054979236.1"/>
</dbReference>
<evidence type="ECO:0000256" key="5">
    <source>
        <dbReference type="PROSITE-ProRule" id="PRU00125"/>
    </source>
</evidence>